<evidence type="ECO:0000313" key="3">
    <source>
        <dbReference type="Proteomes" id="UP000434957"/>
    </source>
</evidence>
<organism evidence="2 3">
    <name type="scientific">Phytophthora rubi</name>
    <dbReference type="NCBI Taxonomy" id="129364"/>
    <lineage>
        <taxon>Eukaryota</taxon>
        <taxon>Sar</taxon>
        <taxon>Stramenopiles</taxon>
        <taxon>Oomycota</taxon>
        <taxon>Peronosporomycetes</taxon>
        <taxon>Peronosporales</taxon>
        <taxon>Peronosporaceae</taxon>
        <taxon>Phytophthora</taxon>
    </lineage>
</organism>
<reference evidence="2 3" key="1">
    <citation type="submission" date="2018-08" db="EMBL/GenBank/DDBJ databases">
        <title>Genomic investigation of the strawberry pathogen Phytophthora fragariae indicates pathogenicity is determined by transcriptional variation in three key races.</title>
        <authorList>
            <person name="Adams T.M."/>
            <person name="Armitage A.D."/>
            <person name="Sobczyk M.K."/>
            <person name="Bates H.J."/>
            <person name="Dunwell J.M."/>
            <person name="Nellist C.F."/>
            <person name="Harrison R.J."/>
        </authorList>
    </citation>
    <scope>NUCLEOTIDE SEQUENCE [LARGE SCALE GENOMIC DNA]</scope>
    <source>
        <strain evidence="2 3">SCRP333</strain>
    </source>
</reference>
<dbReference type="AlphaFoldDB" id="A0A6A4ER41"/>
<keyword evidence="1" id="KW-0812">Transmembrane</keyword>
<feature type="transmembrane region" description="Helical" evidence="1">
    <location>
        <begin position="309"/>
        <end position="334"/>
    </location>
</feature>
<sequence>MGSNGAELFAGGLKFFGPVTKTLPESEAESRRRRASMGRPRVLRGAPPLLSLLLLLVLARVSLAENFADMTISSRMAQLIKTGIESPKLKLNGTLPIEVQYLLTEKDLAWRDLGGTLQRLVLWDQGYVVTSSNKTREIKVRCDLSMDEVVVSRDEFQELYYCPSTSCVDPVSADSVFRGTICADSQIKQVAKCAVLVSESEANAASVIVETSLIWGEEGNNTDIPVPTVRRHSLESFAITLQPPSISSGNCPQQLALVIPCTTIKPSANVSEWCTPRKTGVVSGLLQDLVDYRAAQAGGADTGTPGMLIAIWVVAATLAVVLCGIGVVYFRYLFRQRNRSSAKRDLIEKSALEHCVLTPEGFFFPTTNDSNGATGSMSSEFSDLENRPRLSTKRSQLTSLVSKATEAFGRYILYQQPLAFARIPQSRQTKAGLR</sequence>
<keyword evidence="1" id="KW-0472">Membrane</keyword>
<proteinExistence type="predicted"/>
<evidence type="ECO:0000256" key="1">
    <source>
        <dbReference type="SAM" id="Phobius"/>
    </source>
</evidence>
<keyword evidence="3" id="KW-1185">Reference proteome</keyword>
<dbReference type="EMBL" id="QXFT01001192">
    <property type="protein sequence ID" value="KAE9325856.1"/>
    <property type="molecule type" value="Genomic_DNA"/>
</dbReference>
<name>A0A6A4ER41_9STRA</name>
<evidence type="ECO:0000313" key="2">
    <source>
        <dbReference type="EMBL" id="KAE9325856.1"/>
    </source>
</evidence>
<protein>
    <submittedName>
        <fullName evidence="2">Uncharacterized protein</fullName>
    </submittedName>
</protein>
<gene>
    <name evidence="2" type="ORF">PR003_g16365</name>
</gene>
<feature type="transmembrane region" description="Helical" evidence="1">
    <location>
        <begin position="42"/>
        <end position="63"/>
    </location>
</feature>
<accession>A0A6A4ER41</accession>
<keyword evidence="1" id="KW-1133">Transmembrane helix</keyword>
<dbReference type="Proteomes" id="UP000434957">
    <property type="component" value="Unassembled WGS sequence"/>
</dbReference>
<comment type="caution">
    <text evidence="2">The sequence shown here is derived from an EMBL/GenBank/DDBJ whole genome shotgun (WGS) entry which is preliminary data.</text>
</comment>